<name>A0A1I4V575_9GAMM</name>
<dbReference type="Gene3D" id="2.60.40.420">
    <property type="entry name" value="Cupredoxins - blue copper proteins"/>
    <property type="match status" value="1"/>
</dbReference>
<organism evidence="3 4">
    <name type="scientific">Dokdonella immobilis</name>
    <dbReference type="NCBI Taxonomy" id="578942"/>
    <lineage>
        <taxon>Bacteria</taxon>
        <taxon>Pseudomonadati</taxon>
        <taxon>Pseudomonadota</taxon>
        <taxon>Gammaproteobacteria</taxon>
        <taxon>Lysobacterales</taxon>
        <taxon>Rhodanobacteraceae</taxon>
        <taxon>Dokdonella</taxon>
    </lineage>
</organism>
<evidence type="ECO:0000256" key="2">
    <source>
        <dbReference type="SAM" id="SignalP"/>
    </source>
</evidence>
<dbReference type="OrthoDB" id="9772097at2"/>
<dbReference type="SUPFAM" id="SSF49452">
    <property type="entry name" value="Starch-binding domain-like"/>
    <property type="match status" value="1"/>
</dbReference>
<dbReference type="EMBL" id="FOVF01000001">
    <property type="protein sequence ID" value="SFM96318.1"/>
    <property type="molecule type" value="Genomic_DNA"/>
</dbReference>
<reference evidence="3 4" key="1">
    <citation type="submission" date="2016-10" db="EMBL/GenBank/DDBJ databases">
        <authorList>
            <person name="de Groot N.N."/>
        </authorList>
    </citation>
    <scope>NUCLEOTIDE SEQUENCE [LARGE SCALE GENOMIC DNA]</scope>
    <source>
        <strain evidence="3 4">CGMCC 1.7659</strain>
    </source>
</reference>
<sequence>MNTIRLMLVLPLVLVAIAARAGSFEAAVVDGDGAALADAVVWLVPTRAMPAATGKATSASMDQRGLQFVPHVLVVQRGSAVSFPNSDQVRHHVYSFSPARKFELRLYKSIPAEPVVFDKTGIATLGCNIHDWMLGYVVVVDTPLFAKTDETGHLKISDVPAGEYRLELWHPRDLDAGTDRSEMIRIDGPAPTRTFMIRTRPPSPTTAPTELEQKFRAYRKTPPGDA</sequence>
<evidence type="ECO:0000313" key="4">
    <source>
        <dbReference type="Proteomes" id="UP000198575"/>
    </source>
</evidence>
<dbReference type="STRING" id="578942.SAMN05216289_101131"/>
<dbReference type="SUPFAM" id="SSF49503">
    <property type="entry name" value="Cupredoxins"/>
    <property type="match status" value="1"/>
</dbReference>
<proteinExistence type="predicted"/>
<protein>
    <recommendedName>
        <fullName evidence="5">Plastocyanin</fullName>
    </recommendedName>
</protein>
<dbReference type="InterPro" id="IPR008972">
    <property type="entry name" value="Cupredoxin"/>
</dbReference>
<dbReference type="RefSeq" id="WP_139224792.1">
    <property type="nucleotide sequence ID" value="NZ_FOVF01000001.1"/>
</dbReference>
<evidence type="ECO:0008006" key="5">
    <source>
        <dbReference type="Google" id="ProtNLM"/>
    </source>
</evidence>
<feature type="signal peptide" evidence="2">
    <location>
        <begin position="1"/>
        <end position="21"/>
    </location>
</feature>
<dbReference type="InterPro" id="IPR034242">
    <property type="entry name" value="MauL"/>
</dbReference>
<keyword evidence="4" id="KW-1185">Reference proteome</keyword>
<evidence type="ECO:0000256" key="1">
    <source>
        <dbReference type="SAM" id="MobiDB-lite"/>
    </source>
</evidence>
<keyword evidence="2" id="KW-0732">Signal</keyword>
<gene>
    <name evidence="3" type="ORF">SAMN05216289_101131</name>
</gene>
<evidence type="ECO:0000313" key="3">
    <source>
        <dbReference type="EMBL" id="SFM96318.1"/>
    </source>
</evidence>
<feature type="chain" id="PRO_5011745085" description="Plastocyanin" evidence="2">
    <location>
        <begin position="22"/>
        <end position="226"/>
    </location>
</feature>
<dbReference type="InterPro" id="IPR013784">
    <property type="entry name" value="Carb-bd-like_fold"/>
</dbReference>
<dbReference type="CDD" id="cd04221">
    <property type="entry name" value="MauL"/>
    <property type="match status" value="1"/>
</dbReference>
<feature type="region of interest" description="Disordered" evidence="1">
    <location>
        <begin position="200"/>
        <end position="226"/>
    </location>
</feature>
<dbReference type="AlphaFoldDB" id="A0A1I4V575"/>
<dbReference type="GO" id="GO:0030246">
    <property type="term" value="F:carbohydrate binding"/>
    <property type="evidence" value="ECO:0007669"/>
    <property type="project" value="InterPro"/>
</dbReference>
<dbReference type="Proteomes" id="UP000198575">
    <property type="component" value="Unassembled WGS sequence"/>
</dbReference>
<accession>A0A1I4V575</accession>